<accession>A0A1E3PI47</accession>
<evidence type="ECO:0000313" key="5">
    <source>
        <dbReference type="Proteomes" id="UP000095009"/>
    </source>
</evidence>
<dbReference type="STRING" id="857566.A0A1E3PI47"/>
<dbReference type="InterPro" id="IPR015174">
    <property type="entry name" value="MIF4G-like_typ-2"/>
</dbReference>
<dbReference type="EMBL" id="KV454411">
    <property type="protein sequence ID" value="ODQ64537.1"/>
    <property type="molecule type" value="Genomic_DNA"/>
</dbReference>
<gene>
    <name evidence="4" type="ORF">NADFUDRAFT_47202</name>
</gene>
<dbReference type="Proteomes" id="UP000095009">
    <property type="component" value="Unassembled WGS sequence"/>
</dbReference>
<dbReference type="GO" id="GO:0003729">
    <property type="term" value="F:mRNA binding"/>
    <property type="evidence" value="ECO:0007669"/>
    <property type="project" value="TreeGrafter"/>
</dbReference>
<dbReference type="GO" id="GO:0005846">
    <property type="term" value="C:nuclear cap binding complex"/>
    <property type="evidence" value="ECO:0007669"/>
    <property type="project" value="InterPro"/>
</dbReference>
<feature type="compositionally biased region" description="Basic and acidic residues" evidence="1">
    <location>
        <begin position="1"/>
        <end position="10"/>
    </location>
</feature>
<evidence type="ECO:0000256" key="1">
    <source>
        <dbReference type="SAM" id="MobiDB-lite"/>
    </source>
</evidence>
<evidence type="ECO:0000313" key="4">
    <source>
        <dbReference type="EMBL" id="ODQ64537.1"/>
    </source>
</evidence>
<feature type="region of interest" description="Disordered" evidence="1">
    <location>
        <begin position="1"/>
        <end position="34"/>
    </location>
</feature>
<proteinExistence type="predicted"/>
<evidence type="ECO:0008006" key="6">
    <source>
        <dbReference type="Google" id="ProtNLM"/>
    </source>
</evidence>
<dbReference type="SUPFAM" id="SSF48371">
    <property type="entry name" value="ARM repeat"/>
    <property type="match status" value="3"/>
</dbReference>
<dbReference type="PANTHER" id="PTHR12412:SF2">
    <property type="entry name" value="NUCLEAR CAP-BINDING PROTEIN SUBUNIT 1"/>
    <property type="match status" value="1"/>
</dbReference>
<feature type="compositionally biased region" description="Basic and acidic residues" evidence="1">
    <location>
        <begin position="17"/>
        <end position="34"/>
    </location>
</feature>
<evidence type="ECO:0000259" key="2">
    <source>
        <dbReference type="Pfam" id="PF09088"/>
    </source>
</evidence>
<dbReference type="Pfam" id="PF09088">
    <property type="entry name" value="MIF4G_like"/>
    <property type="match status" value="1"/>
</dbReference>
<dbReference type="InterPro" id="IPR015172">
    <property type="entry name" value="MIF4G-like_typ-1"/>
</dbReference>
<dbReference type="PANTHER" id="PTHR12412">
    <property type="entry name" value="CAP BINDING PROTEIN"/>
    <property type="match status" value="1"/>
</dbReference>
<dbReference type="GO" id="GO:0000339">
    <property type="term" value="F:RNA cap binding"/>
    <property type="evidence" value="ECO:0007669"/>
    <property type="project" value="InterPro"/>
</dbReference>
<dbReference type="OrthoDB" id="10252707at2759"/>
<name>A0A1E3PI47_9ASCO</name>
<sequence>MHPDDRDNYSKKRKRNDHGGGRGQEDHSRKRLTTDELTLQRLRREIIEIGEPSRYKISATILHAGYGFATEIENSVIRKGLLDTFLAVVVEQPHKTPLISGILEVANSKSESAGKFAIEFFHSTLQESILKGNWNKVKLIVRLIACLSSIIEGKGTVTLLQTLLDKAIEVQQASESRIGFAEDLWINALLAIPYLILNLPDIEDIKTSASELLVKAESFPTRKSKALDLVQPFFGEKRPYDIKEVVQIILPALKRLESSEWKLTKMMDIRALIQPVLADKAPTKHTFPAIAIPETEEYSRTYNNENGLYKYPRIFYQNYLPVMYETVPPVDTYESLIMRDLATDIMINMDFNRKEVTRQLITLDLFFNNQVFAEPGISFDRLSTIPEGSSTWKIEDVAVEAILSLMFQLPEMRYKSVYYDSLLIEACIMAPQAIAPVFGRAIRFLYSNLESADVEVFHRILDWFSHHLSNFGFTWKWQEWVKDIELNEFHPRKVFMKQLIVKEVRLSYPQRVKDTLPDEFVSLLPDFQEEPIFKYLEAESLFQNEVHGLISCLREKKSSEEFYNTLNQISEKTELEPAQKEVTDVVVSSVCYLGNRSLSHANSWIGRAMEYLKSVCDDEVSMGYAVASVMEYWKEQQFIGVLILDQMLKQNVISALSIVNWLFEDEQRIIFTTNHGWEALLRTLTHVKESANELTIEADTTSENNSLDARDKIFGLVIDKLVAIQGIDLDEESNKWIEWWKRGGIKAIMRKFHDVFSQDGVVNSEDAYVLEILSQVKALGN</sequence>
<reference evidence="4 5" key="1">
    <citation type="journal article" date="2016" name="Proc. Natl. Acad. Sci. U.S.A.">
        <title>Comparative genomics of biotechnologically important yeasts.</title>
        <authorList>
            <person name="Riley R."/>
            <person name="Haridas S."/>
            <person name="Wolfe K.H."/>
            <person name="Lopes M.R."/>
            <person name="Hittinger C.T."/>
            <person name="Goeker M."/>
            <person name="Salamov A.A."/>
            <person name="Wisecaver J.H."/>
            <person name="Long T.M."/>
            <person name="Calvey C.H."/>
            <person name="Aerts A.L."/>
            <person name="Barry K.W."/>
            <person name="Choi C."/>
            <person name="Clum A."/>
            <person name="Coughlan A.Y."/>
            <person name="Deshpande S."/>
            <person name="Douglass A.P."/>
            <person name="Hanson S.J."/>
            <person name="Klenk H.-P."/>
            <person name="LaButti K.M."/>
            <person name="Lapidus A."/>
            <person name="Lindquist E.A."/>
            <person name="Lipzen A.M."/>
            <person name="Meier-Kolthoff J.P."/>
            <person name="Ohm R.A."/>
            <person name="Otillar R.P."/>
            <person name="Pangilinan J.L."/>
            <person name="Peng Y."/>
            <person name="Rokas A."/>
            <person name="Rosa C.A."/>
            <person name="Scheuner C."/>
            <person name="Sibirny A.A."/>
            <person name="Slot J.C."/>
            <person name="Stielow J.B."/>
            <person name="Sun H."/>
            <person name="Kurtzman C.P."/>
            <person name="Blackwell M."/>
            <person name="Grigoriev I.V."/>
            <person name="Jeffries T.W."/>
        </authorList>
    </citation>
    <scope>NUCLEOTIDE SEQUENCE [LARGE SCALE GENOMIC DNA]</scope>
    <source>
        <strain evidence="4 5">DSM 6958</strain>
    </source>
</reference>
<keyword evidence="5" id="KW-1185">Reference proteome</keyword>
<dbReference type="AlphaFoldDB" id="A0A1E3PI47"/>
<dbReference type="GO" id="GO:0000184">
    <property type="term" value="P:nuclear-transcribed mRNA catabolic process, nonsense-mediated decay"/>
    <property type="evidence" value="ECO:0007669"/>
    <property type="project" value="TreeGrafter"/>
</dbReference>
<dbReference type="GO" id="GO:0006406">
    <property type="term" value="P:mRNA export from nucleus"/>
    <property type="evidence" value="ECO:0007669"/>
    <property type="project" value="InterPro"/>
</dbReference>
<dbReference type="Pfam" id="PF09090">
    <property type="entry name" value="MIF4G_like_2"/>
    <property type="match status" value="1"/>
</dbReference>
<dbReference type="InterPro" id="IPR027159">
    <property type="entry name" value="CBP80"/>
</dbReference>
<protein>
    <recommendedName>
        <fullName evidence="6">MIF4G domain-containing protein</fullName>
    </recommendedName>
</protein>
<dbReference type="Gene3D" id="1.25.40.180">
    <property type="match status" value="3"/>
</dbReference>
<feature type="domain" description="MIF4G-like type 1" evidence="2">
    <location>
        <begin position="328"/>
        <end position="518"/>
    </location>
</feature>
<feature type="domain" description="MIF4G-like type 2" evidence="3">
    <location>
        <begin position="533"/>
        <end position="756"/>
    </location>
</feature>
<evidence type="ECO:0000259" key="3">
    <source>
        <dbReference type="Pfam" id="PF09090"/>
    </source>
</evidence>
<dbReference type="InterPro" id="IPR016024">
    <property type="entry name" value="ARM-type_fold"/>
</dbReference>
<dbReference type="GO" id="GO:0005634">
    <property type="term" value="C:nucleus"/>
    <property type="evidence" value="ECO:0007669"/>
    <property type="project" value="TreeGrafter"/>
</dbReference>
<organism evidence="4 5">
    <name type="scientific">Nadsonia fulvescens var. elongata DSM 6958</name>
    <dbReference type="NCBI Taxonomy" id="857566"/>
    <lineage>
        <taxon>Eukaryota</taxon>
        <taxon>Fungi</taxon>
        <taxon>Dikarya</taxon>
        <taxon>Ascomycota</taxon>
        <taxon>Saccharomycotina</taxon>
        <taxon>Dipodascomycetes</taxon>
        <taxon>Dipodascales</taxon>
        <taxon>Dipodascales incertae sedis</taxon>
        <taxon>Nadsonia</taxon>
    </lineage>
</organism>